<name>A0A915BLR3_PARUN</name>
<sequence length="60" mass="6705">RCIGSSLSDGWETNLSPQLHAASYLQLNGSASDVKRYLFVMNVSSIQLNFRVTEISKNEK</sequence>
<proteinExistence type="predicted"/>
<evidence type="ECO:0000313" key="1">
    <source>
        <dbReference type="Proteomes" id="UP000887569"/>
    </source>
</evidence>
<evidence type="ECO:0000313" key="2">
    <source>
        <dbReference type="WBParaSite" id="PgR046_g031_t01"/>
    </source>
</evidence>
<protein>
    <submittedName>
        <fullName evidence="2 3">Ovule protein</fullName>
    </submittedName>
</protein>
<dbReference type="AlphaFoldDB" id="A0A915BLR3"/>
<keyword evidence="1" id="KW-1185">Reference proteome</keyword>
<organism evidence="1 3">
    <name type="scientific">Parascaris univalens</name>
    <name type="common">Nematode worm</name>
    <dbReference type="NCBI Taxonomy" id="6257"/>
    <lineage>
        <taxon>Eukaryota</taxon>
        <taxon>Metazoa</taxon>
        <taxon>Ecdysozoa</taxon>
        <taxon>Nematoda</taxon>
        <taxon>Chromadorea</taxon>
        <taxon>Rhabditida</taxon>
        <taxon>Spirurina</taxon>
        <taxon>Ascaridomorpha</taxon>
        <taxon>Ascaridoidea</taxon>
        <taxon>Ascarididae</taxon>
        <taxon>Parascaris</taxon>
    </lineage>
</organism>
<reference evidence="2 3" key="1">
    <citation type="submission" date="2022-11" db="UniProtKB">
        <authorList>
            <consortium name="WormBaseParasite"/>
        </authorList>
    </citation>
    <scope>IDENTIFICATION</scope>
</reference>
<dbReference type="Proteomes" id="UP000887569">
    <property type="component" value="Unplaced"/>
</dbReference>
<accession>A0A915BLR3</accession>
<dbReference type="WBParaSite" id="PgR046_g031_t01">
    <property type="protein sequence ID" value="PgR046_g031_t01"/>
    <property type="gene ID" value="PgR046_g031"/>
</dbReference>
<dbReference type="WBParaSite" id="PgR046_g031_t03">
    <property type="protein sequence ID" value="PgR046_g031_t03"/>
    <property type="gene ID" value="PgR046_g031"/>
</dbReference>
<evidence type="ECO:0000313" key="3">
    <source>
        <dbReference type="WBParaSite" id="PgR046_g031_t03"/>
    </source>
</evidence>